<dbReference type="AlphaFoldDB" id="A0AA39NCM6"/>
<gene>
    <name evidence="1" type="ORF">EV420DRAFT_1264702</name>
</gene>
<sequence length="95" mass="10382">CLACPHPGVNFPDGWKNASQEKKFIAILCSDNVKDPGLHTGKVYFVEHDGYLTHMQKYMTQKDISSCSGFQTLAHAESKNNKGLHVTGIGICVCA</sequence>
<dbReference type="RefSeq" id="XP_060334626.1">
    <property type="nucleotide sequence ID" value="XM_060467240.1"/>
</dbReference>
<reference evidence="1" key="1">
    <citation type="submission" date="2023-06" db="EMBL/GenBank/DDBJ databases">
        <authorList>
            <consortium name="Lawrence Berkeley National Laboratory"/>
            <person name="Ahrendt S."/>
            <person name="Sahu N."/>
            <person name="Indic B."/>
            <person name="Wong-Bajracharya J."/>
            <person name="Merenyi Z."/>
            <person name="Ke H.-M."/>
            <person name="Monk M."/>
            <person name="Kocsube S."/>
            <person name="Drula E."/>
            <person name="Lipzen A."/>
            <person name="Balint B."/>
            <person name="Henrissat B."/>
            <person name="Andreopoulos B."/>
            <person name="Martin F.M."/>
            <person name="Harder C.B."/>
            <person name="Rigling D."/>
            <person name="Ford K.L."/>
            <person name="Foster G.D."/>
            <person name="Pangilinan J."/>
            <person name="Papanicolaou A."/>
            <person name="Barry K."/>
            <person name="LaButti K."/>
            <person name="Viragh M."/>
            <person name="Koriabine M."/>
            <person name="Yan M."/>
            <person name="Riley R."/>
            <person name="Champramary S."/>
            <person name="Plett K.L."/>
            <person name="Tsai I.J."/>
            <person name="Slot J."/>
            <person name="Sipos G."/>
            <person name="Plett J."/>
            <person name="Nagy L.G."/>
            <person name="Grigoriev I.V."/>
        </authorList>
    </citation>
    <scope>NUCLEOTIDE SEQUENCE</scope>
    <source>
        <strain evidence="1">CCBAS 213</strain>
    </source>
</reference>
<proteinExistence type="predicted"/>
<feature type="non-terminal residue" evidence="1">
    <location>
        <position position="95"/>
    </location>
</feature>
<evidence type="ECO:0000313" key="1">
    <source>
        <dbReference type="EMBL" id="KAK0463160.1"/>
    </source>
</evidence>
<accession>A0AA39NCM6</accession>
<organism evidence="1 2">
    <name type="scientific">Armillaria tabescens</name>
    <name type="common">Ringless honey mushroom</name>
    <name type="synonym">Agaricus tabescens</name>
    <dbReference type="NCBI Taxonomy" id="1929756"/>
    <lineage>
        <taxon>Eukaryota</taxon>
        <taxon>Fungi</taxon>
        <taxon>Dikarya</taxon>
        <taxon>Basidiomycota</taxon>
        <taxon>Agaricomycotina</taxon>
        <taxon>Agaricomycetes</taxon>
        <taxon>Agaricomycetidae</taxon>
        <taxon>Agaricales</taxon>
        <taxon>Marasmiineae</taxon>
        <taxon>Physalacriaceae</taxon>
        <taxon>Desarmillaria</taxon>
    </lineage>
</organism>
<dbReference type="Proteomes" id="UP001175211">
    <property type="component" value="Unassembled WGS sequence"/>
</dbReference>
<dbReference type="EMBL" id="JAUEPS010000008">
    <property type="protein sequence ID" value="KAK0463160.1"/>
    <property type="molecule type" value="Genomic_DNA"/>
</dbReference>
<name>A0AA39NCM6_ARMTA</name>
<keyword evidence="2" id="KW-1185">Reference proteome</keyword>
<dbReference type="Pfam" id="PF18758">
    <property type="entry name" value="KDZ"/>
    <property type="match status" value="1"/>
</dbReference>
<dbReference type="InterPro" id="IPR040521">
    <property type="entry name" value="KDZ"/>
</dbReference>
<dbReference type="GeneID" id="85350788"/>
<comment type="caution">
    <text evidence="1">The sequence shown here is derived from an EMBL/GenBank/DDBJ whole genome shotgun (WGS) entry which is preliminary data.</text>
</comment>
<protein>
    <submittedName>
        <fullName evidence="1">Uncharacterized protein</fullName>
    </submittedName>
</protein>
<evidence type="ECO:0000313" key="2">
    <source>
        <dbReference type="Proteomes" id="UP001175211"/>
    </source>
</evidence>